<dbReference type="AlphaFoldDB" id="A0A4Y2EDS3"/>
<organism evidence="1 2">
    <name type="scientific">Araneus ventricosus</name>
    <name type="common">Orbweaver spider</name>
    <name type="synonym">Epeira ventricosa</name>
    <dbReference type="NCBI Taxonomy" id="182803"/>
    <lineage>
        <taxon>Eukaryota</taxon>
        <taxon>Metazoa</taxon>
        <taxon>Ecdysozoa</taxon>
        <taxon>Arthropoda</taxon>
        <taxon>Chelicerata</taxon>
        <taxon>Arachnida</taxon>
        <taxon>Araneae</taxon>
        <taxon>Araneomorphae</taxon>
        <taxon>Entelegynae</taxon>
        <taxon>Araneoidea</taxon>
        <taxon>Araneidae</taxon>
        <taxon>Araneus</taxon>
    </lineage>
</organism>
<dbReference type="EMBL" id="BGPR01092370">
    <property type="protein sequence ID" value="GBM26947.1"/>
    <property type="molecule type" value="Genomic_DNA"/>
</dbReference>
<reference evidence="1 2" key="1">
    <citation type="journal article" date="2019" name="Sci. Rep.">
        <title>Orb-weaving spider Araneus ventricosus genome elucidates the spidroin gene catalogue.</title>
        <authorList>
            <person name="Kono N."/>
            <person name="Nakamura H."/>
            <person name="Ohtoshi R."/>
            <person name="Moran D.A.P."/>
            <person name="Shinohara A."/>
            <person name="Yoshida Y."/>
            <person name="Fujiwara M."/>
            <person name="Mori M."/>
            <person name="Tomita M."/>
            <person name="Arakawa K."/>
        </authorList>
    </citation>
    <scope>NUCLEOTIDE SEQUENCE [LARGE SCALE GENOMIC DNA]</scope>
</reference>
<protein>
    <submittedName>
        <fullName evidence="1">Uncharacterized protein</fullName>
    </submittedName>
</protein>
<comment type="caution">
    <text evidence="1">The sequence shown here is derived from an EMBL/GenBank/DDBJ whole genome shotgun (WGS) entry which is preliminary data.</text>
</comment>
<name>A0A4Y2EDS3_ARAVE</name>
<evidence type="ECO:0000313" key="1">
    <source>
        <dbReference type="EMBL" id="GBM26947.1"/>
    </source>
</evidence>
<proteinExistence type="predicted"/>
<dbReference type="Proteomes" id="UP000499080">
    <property type="component" value="Unassembled WGS sequence"/>
</dbReference>
<evidence type="ECO:0000313" key="2">
    <source>
        <dbReference type="Proteomes" id="UP000499080"/>
    </source>
</evidence>
<gene>
    <name evidence="1" type="ORF">AVEN_50303_1</name>
</gene>
<keyword evidence="2" id="KW-1185">Reference proteome</keyword>
<sequence>MPSEMNENDSPFPKQEGASYYIAKKTKKFRSDDVRNFYSDVLMNTDVVDLSEFEKNIFGNYACVFVFMLLV</sequence>
<accession>A0A4Y2EDS3</accession>
<feature type="non-terminal residue" evidence="1">
    <location>
        <position position="71"/>
    </location>
</feature>